<feature type="region of interest" description="Disordered" evidence="2">
    <location>
        <begin position="74"/>
        <end position="128"/>
    </location>
</feature>
<evidence type="ECO:0000256" key="2">
    <source>
        <dbReference type="SAM" id="MobiDB-lite"/>
    </source>
</evidence>
<reference evidence="3 4" key="1">
    <citation type="journal article" date="2022" name="Nat. Genet.">
        <title>Improved pea reference genome and pan-genome highlight genomic features and evolutionary characteristics.</title>
        <authorList>
            <person name="Yang T."/>
            <person name="Liu R."/>
            <person name="Luo Y."/>
            <person name="Hu S."/>
            <person name="Wang D."/>
            <person name="Wang C."/>
            <person name="Pandey M.K."/>
            <person name="Ge S."/>
            <person name="Xu Q."/>
            <person name="Li N."/>
            <person name="Li G."/>
            <person name="Huang Y."/>
            <person name="Saxena R.K."/>
            <person name="Ji Y."/>
            <person name="Li M."/>
            <person name="Yan X."/>
            <person name="He Y."/>
            <person name="Liu Y."/>
            <person name="Wang X."/>
            <person name="Xiang C."/>
            <person name="Varshney R.K."/>
            <person name="Ding H."/>
            <person name="Gao S."/>
            <person name="Zong X."/>
        </authorList>
    </citation>
    <scope>NUCLEOTIDE SEQUENCE [LARGE SCALE GENOMIC DNA]</scope>
    <source>
        <strain evidence="3 4">cv. Zhongwan 6</strain>
    </source>
</reference>
<feature type="compositionally biased region" description="Polar residues" evidence="2">
    <location>
        <begin position="165"/>
        <end position="180"/>
    </location>
</feature>
<evidence type="ECO:0000313" key="3">
    <source>
        <dbReference type="EMBL" id="KAI5442359.1"/>
    </source>
</evidence>
<proteinExistence type="predicted"/>
<feature type="compositionally biased region" description="Polar residues" evidence="2">
    <location>
        <begin position="218"/>
        <end position="227"/>
    </location>
</feature>
<keyword evidence="4" id="KW-1185">Reference proteome</keyword>
<accession>A0A9D5BEW9</accession>
<comment type="caution">
    <text evidence="3">The sequence shown here is derived from an EMBL/GenBank/DDBJ whole genome shotgun (WGS) entry which is preliminary data.</text>
</comment>
<evidence type="ECO:0000256" key="1">
    <source>
        <dbReference type="SAM" id="Coils"/>
    </source>
</evidence>
<gene>
    <name evidence="3" type="ORF">KIW84_011437</name>
</gene>
<feature type="region of interest" description="Disordered" evidence="2">
    <location>
        <begin position="145"/>
        <end position="240"/>
    </location>
</feature>
<name>A0A9D5BEW9_PEA</name>
<feature type="coiled-coil region" evidence="1">
    <location>
        <begin position="319"/>
        <end position="348"/>
    </location>
</feature>
<feature type="compositionally biased region" description="Pro residues" evidence="2">
    <location>
        <begin position="184"/>
        <end position="205"/>
    </location>
</feature>
<organism evidence="3 4">
    <name type="scientific">Pisum sativum</name>
    <name type="common">Garden pea</name>
    <name type="synonym">Lathyrus oleraceus</name>
    <dbReference type="NCBI Taxonomy" id="3888"/>
    <lineage>
        <taxon>Eukaryota</taxon>
        <taxon>Viridiplantae</taxon>
        <taxon>Streptophyta</taxon>
        <taxon>Embryophyta</taxon>
        <taxon>Tracheophyta</taxon>
        <taxon>Spermatophyta</taxon>
        <taxon>Magnoliopsida</taxon>
        <taxon>eudicotyledons</taxon>
        <taxon>Gunneridae</taxon>
        <taxon>Pentapetalae</taxon>
        <taxon>rosids</taxon>
        <taxon>fabids</taxon>
        <taxon>Fabales</taxon>
        <taxon>Fabaceae</taxon>
        <taxon>Papilionoideae</taxon>
        <taxon>50 kb inversion clade</taxon>
        <taxon>NPAAA clade</taxon>
        <taxon>Hologalegina</taxon>
        <taxon>IRL clade</taxon>
        <taxon>Fabeae</taxon>
        <taxon>Lathyrus</taxon>
    </lineage>
</organism>
<keyword evidence="1" id="KW-0175">Coiled coil</keyword>
<evidence type="ECO:0000313" key="4">
    <source>
        <dbReference type="Proteomes" id="UP001058974"/>
    </source>
</evidence>
<protein>
    <submittedName>
        <fullName evidence="3">Uncharacterized protein</fullName>
    </submittedName>
</protein>
<feature type="compositionally biased region" description="Polar residues" evidence="2">
    <location>
        <begin position="99"/>
        <end position="128"/>
    </location>
</feature>
<feature type="compositionally biased region" description="Low complexity" evidence="2">
    <location>
        <begin position="80"/>
        <end position="95"/>
    </location>
</feature>
<dbReference type="Proteomes" id="UP001058974">
    <property type="component" value="Chromosome 1"/>
</dbReference>
<dbReference type="AlphaFoldDB" id="A0A9D5BEW9"/>
<dbReference type="Gramene" id="Psat01G0143700-T1">
    <property type="protein sequence ID" value="KAI5442359.1"/>
    <property type="gene ID" value="KIW84_011437"/>
</dbReference>
<sequence length="448" mass="49024">MGVIEQVRAKPTLDTSWEALKDQRKIPNGLYLFSKIDPPEVVAHYLKDLASQGVDISEFSVDWLPDHPPNFMKRIPPVPLDDSPSKSLPPSRSVKLNPLASSLPQTTPLYTQSETPPSTTKPSNLPSLKFNLATTTLPVSEAEMLNETTSPSSFTPSSPPYYILSSDTEPSDPQSPTLAQLQAPTPPSKQQPTTPPAQITPPPSDIPTIPTYEDIIIPTQTPADTNQTPPPSPSSNSEPELAFPTLEEAITLFAESSVEKIKSLSVNSDISDDPSAVRIYWNLVIRWMTSEAFKLKGLSEQVRNDFVRDDGVRLQARLVREAEEKARKEVEEKACLEEEQRIKEAEEKVADEVVAAAAAAEAEAKAKAEAAEAAHITVEEATKASADALTQGEQSNSGFAPLVLRTLEELQKGQQVVRARLDHQDSVNNNIQNLLTQLLQRMLPPPNP</sequence>
<dbReference type="EMBL" id="JAMSHJ010000001">
    <property type="protein sequence ID" value="KAI5442359.1"/>
    <property type="molecule type" value="Genomic_DNA"/>
</dbReference>